<evidence type="ECO:0008006" key="3">
    <source>
        <dbReference type="Google" id="ProtNLM"/>
    </source>
</evidence>
<name>A0A0H2VGY1_STAES</name>
<proteinExistence type="predicted"/>
<reference evidence="1 2" key="1">
    <citation type="journal article" date="2003" name="Mol. Microbiol.">
        <title>Genome-based analysis of virulence genes in a non-biofilm-forming Staphylococcus epidermidis strain (ATCC 12228).</title>
        <authorList>
            <person name="Zhang Y.Q."/>
            <person name="Ren S.X."/>
            <person name="Li H.L."/>
            <person name="Wang Y.X."/>
            <person name="Fu G."/>
            <person name="Yang J."/>
            <person name="Qin Z.Q."/>
            <person name="Miao Y.G."/>
            <person name="Wang W.Y."/>
            <person name="Chen R.S."/>
            <person name="Shen Y."/>
            <person name="Chen Z."/>
            <person name="Yuan Z.H."/>
            <person name="Zhao G.P."/>
            <person name="Qu D."/>
            <person name="Danchin A."/>
            <person name="Wen Y.M."/>
        </authorList>
    </citation>
    <scope>NUCLEOTIDE SEQUENCE [LARGE SCALE GENOMIC DNA]</scope>
    <source>
        <strain evidence="2">ATCC 12228 / FDA PCI 1200</strain>
    </source>
</reference>
<sequence length="141" mass="16942">MEKKNYYTIDNLLKRKMIRMPVVLIISPRYNWLSSDAKIIYSMMLELTRTNNPLYELPKNKNVKIDSNMNYYFQGYKDELMELFTIQNEYSFLNAIEELEQANLLTNVDINNSDIQLYPLLYSIDENEREVIDRLQFATQF</sequence>
<gene>
    <name evidence="1" type="ordered locus">SE_1504</name>
</gene>
<dbReference type="EMBL" id="AE015929">
    <property type="protein sequence ID" value="AAO05103.1"/>
    <property type="molecule type" value="Genomic_DNA"/>
</dbReference>
<organism evidence="1 2">
    <name type="scientific">Staphylococcus epidermidis (strain ATCC 12228 / FDA PCI 1200)</name>
    <dbReference type="NCBI Taxonomy" id="176280"/>
    <lineage>
        <taxon>Bacteria</taxon>
        <taxon>Bacillati</taxon>
        <taxon>Bacillota</taxon>
        <taxon>Bacilli</taxon>
        <taxon>Bacillales</taxon>
        <taxon>Staphylococcaceae</taxon>
        <taxon>Staphylococcus</taxon>
    </lineage>
</organism>
<dbReference type="RefSeq" id="WP_002484694.1">
    <property type="nucleotide sequence ID" value="NC_004461.1"/>
</dbReference>
<dbReference type="HOGENOM" id="CLU_1824140_0_0_9"/>
<dbReference type="Proteomes" id="UP000001411">
    <property type="component" value="Chromosome"/>
</dbReference>
<dbReference type="OrthoDB" id="9865102at2"/>
<protein>
    <recommendedName>
        <fullName evidence="3">Replication initiator protein A</fullName>
    </recommendedName>
</protein>
<dbReference type="KEGG" id="sep:SE_1504"/>
<evidence type="ECO:0000313" key="1">
    <source>
        <dbReference type="EMBL" id="AAO05103.1"/>
    </source>
</evidence>
<dbReference type="PATRIC" id="fig|176280.10.peg.1468"/>
<accession>A0A0H2VGY1</accession>
<dbReference type="AlphaFoldDB" id="A0A0H2VGY1"/>
<evidence type="ECO:0000313" key="2">
    <source>
        <dbReference type="Proteomes" id="UP000001411"/>
    </source>
</evidence>